<dbReference type="InterPro" id="IPR017517">
    <property type="entry name" value="Maleyloyr_isom"/>
</dbReference>
<dbReference type="InterPro" id="IPR024344">
    <property type="entry name" value="MDMPI_metal-binding"/>
</dbReference>
<evidence type="ECO:0000313" key="3">
    <source>
        <dbReference type="Proteomes" id="UP001596380"/>
    </source>
</evidence>
<evidence type="ECO:0000259" key="1">
    <source>
        <dbReference type="Pfam" id="PF11716"/>
    </source>
</evidence>
<sequence length="213" mass="22460">MATVGTIGLWDAVADERRGLADLLDTLTPGQLATPSLCAAWTVRDVAAHLVAAVEVGMPSFVWTVLASRGDVHAASRKCTALVASRPVPELAGALRRKAGQRSRLRGPEGPLTDILVHGQDIRRPLGLSRRIPESPLLAALRFLTEQRTVGFVAKGVLSGLSWQATDLDWSHGTGPAVRGPAEALLLAITGRPAALPDLQGEGTPTLRTRLAP</sequence>
<feature type="domain" description="Mycothiol-dependent maleylpyruvate isomerase metal-binding" evidence="1">
    <location>
        <begin position="14"/>
        <end position="56"/>
    </location>
</feature>
<organism evidence="2 3">
    <name type="scientific">Actinomadura yumaensis</name>
    <dbReference type="NCBI Taxonomy" id="111807"/>
    <lineage>
        <taxon>Bacteria</taxon>
        <taxon>Bacillati</taxon>
        <taxon>Actinomycetota</taxon>
        <taxon>Actinomycetes</taxon>
        <taxon>Streptosporangiales</taxon>
        <taxon>Thermomonosporaceae</taxon>
        <taxon>Actinomadura</taxon>
    </lineage>
</organism>
<proteinExistence type="predicted"/>
<name>A0ABW2CRC0_9ACTN</name>
<dbReference type="Gene3D" id="1.20.120.450">
    <property type="entry name" value="dinb family like domain"/>
    <property type="match status" value="1"/>
</dbReference>
<protein>
    <submittedName>
        <fullName evidence="2">Maleylpyruvate isomerase family mycothiol-dependent enzyme</fullName>
    </submittedName>
</protein>
<dbReference type="GO" id="GO:0016853">
    <property type="term" value="F:isomerase activity"/>
    <property type="evidence" value="ECO:0007669"/>
    <property type="project" value="UniProtKB-KW"/>
</dbReference>
<evidence type="ECO:0000313" key="2">
    <source>
        <dbReference type="EMBL" id="MFC6884373.1"/>
    </source>
</evidence>
<gene>
    <name evidence="2" type="ORF">ACFQKB_31760</name>
</gene>
<dbReference type="SUPFAM" id="SSF109854">
    <property type="entry name" value="DinB/YfiT-like putative metalloenzymes"/>
    <property type="match status" value="1"/>
</dbReference>
<comment type="caution">
    <text evidence="2">The sequence shown here is derived from an EMBL/GenBank/DDBJ whole genome shotgun (WGS) entry which is preliminary data.</text>
</comment>
<dbReference type="RefSeq" id="WP_160821914.1">
    <property type="nucleotide sequence ID" value="NZ_JBHSXE010000001.1"/>
</dbReference>
<accession>A0ABW2CRC0</accession>
<reference evidence="3" key="1">
    <citation type="journal article" date="2019" name="Int. J. Syst. Evol. Microbiol.">
        <title>The Global Catalogue of Microorganisms (GCM) 10K type strain sequencing project: providing services to taxonomists for standard genome sequencing and annotation.</title>
        <authorList>
            <consortium name="The Broad Institute Genomics Platform"/>
            <consortium name="The Broad Institute Genome Sequencing Center for Infectious Disease"/>
            <person name="Wu L."/>
            <person name="Ma J."/>
        </authorList>
    </citation>
    <scope>NUCLEOTIDE SEQUENCE [LARGE SCALE GENOMIC DNA]</scope>
    <source>
        <strain evidence="3">JCM 3369</strain>
    </source>
</reference>
<dbReference type="InterPro" id="IPR034660">
    <property type="entry name" value="DinB/YfiT-like"/>
</dbReference>
<dbReference type="EMBL" id="JBHSXS010000026">
    <property type="protein sequence ID" value="MFC6884373.1"/>
    <property type="molecule type" value="Genomic_DNA"/>
</dbReference>
<keyword evidence="3" id="KW-1185">Reference proteome</keyword>
<dbReference type="NCBIfam" id="TIGR03083">
    <property type="entry name" value="maleylpyruvate isomerase family mycothiol-dependent enzyme"/>
    <property type="match status" value="1"/>
</dbReference>
<dbReference type="Proteomes" id="UP001596380">
    <property type="component" value="Unassembled WGS sequence"/>
</dbReference>
<keyword evidence="2" id="KW-0413">Isomerase</keyword>
<dbReference type="Pfam" id="PF11716">
    <property type="entry name" value="MDMPI_N"/>
    <property type="match status" value="1"/>
</dbReference>